<organism evidence="1">
    <name type="scientific">marine sediment metagenome</name>
    <dbReference type="NCBI Taxonomy" id="412755"/>
    <lineage>
        <taxon>unclassified sequences</taxon>
        <taxon>metagenomes</taxon>
        <taxon>ecological metagenomes</taxon>
    </lineage>
</organism>
<name>A0A0F9C9D1_9ZZZZ</name>
<dbReference type="AlphaFoldDB" id="A0A0F9C9D1"/>
<dbReference type="EMBL" id="LAZR01034278">
    <property type="protein sequence ID" value="KKL45744.1"/>
    <property type="molecule type" value="Genomic_DNA"/>
</dbReference>
<comment type="caution">
    <text evidence="1">The sequence shown here is derived from an EMBL/GenBank/DDBJ whole genome shotgun (WGS) entry which is preliminary data.</text>
</comment>
<proteinExistence type="predicted"/>
<gene>
    <name evidence="1" type="ORF">LCGC14_2352550</name>
</gene>
<accession>A0A0F9C9D1</accession>
<evidence type="ECO:0000313" key="1">
    <source>
        <dbReference type="EMBL" id="KKL45744.1"/>
    </source>
</evidence>
<reference evidence="1" key="1">
    <citation type="journal article" date="2015" name="Nature">
        <title>Complex archaea that bridge the gap between prokaryotes and eukaryotes.</title>
        <authorList>
            <person name="Spang A."/>
            <person name="Saw J.H."/>
            <person name="Jorgensen S.L."/>
            <person name="Zaremba-Niedzwiedzka K."/>
            <person name="Martijn J."/>
            <person name="Lind A.E."/>
            <person name="van Eijk R."/>
            <person name="Schleper C."/>
            <person name="Guy L."/>
            <person name="Ettema T.J."/>
        </authorList>
    </citation>
    <scope>NUCLEOTIDE SEQUENCE</scope>
</reference>
<sequence>MAHPEDFGLDDPKMVGASEYDAIYETLVDALNGCEEDIDDSPEVFAVAILNEFIDYATAMKRQIIKAAS</sequence>
<protein>
    <submittedName>
        <fullName evidence="1">Uncharacterized protein</fullName>
    </submittedName>
</protein>